<evidence type="ECO:0000313" key="2">
    <source>
        <dbReference type="EMBL" id="EPR69485.1"/>
    </source>
</evidence>
<organism evidence="2 3">
    <name type="scientific">Cyclobacterium qasimii M12-11B</name>
    <dbReference type="NCBI Taxonomy" id="641524"/>
    <lineage>
        <taxon>Bacteria</taxon>
        <taxon>Pseudomonadati</taxon>
        <taxon>Bacteroidota</taxon>
        <taxon>Cytophagia</taxon>
        <taxon>Cytophagales</taxon>
        <taxon>Cyclobacteriaceae</taxon>
        <taxon>Cyclobacterium</taxon>
    </lineage>
</organism>
<dbReference type="eggNOG" id="COG1132">
    <property type="taxonomic scope" value="Bacteria"/>
</dbReference>
<dbReference type="Proteomes" id="UP000014974">
    <property type="component" value="Unassembled WGS sequence"/>
</dbReference>
<accession>S7VGX3</accession>
<evidence type="ECO:0000256" key="1">
    <source>
        <dbReference type="SAM" id="Phobius"/>
    </source>
</evidence>
<proteinExistence type="predicted"/>
<feature type="transmembrane region" description="Helical" evidence="1">
    <location>
        <begin position="25"/>
        <end position="48"/>
    </location>
</feature>
<dbReference type="STRING" id="641524.ADICYQ_1270"/>
<keyword evidence="1" id="KW-0812">Transmembrane</keyword>
<keyword evidence="1" id="KW-0472">Membrane</keyword>
<dbReference type="EMBL" id="ATNM01000064">
    <property type="protein sequence ID" value="EPR69485.1"/>
    <property type="molecule type" value="Genomic_DNA"/>
</dbReference>
<sequence>MAKQRGLPIEESDKRKMNKKNFEKLFGIFKFAIPYKVPFIIGMVFCFFRA</sequence>
<comment type="caution">
    <text evidence="2">The sequence shown here is derived from an EMBL/GenBank/DDBJ whole genome shotgun (WGS) entry which is preliminary data.</text>
</comment>
<protein>
    <submittedName>
        <fullName evidence="2">Uncharacterized protein</fullName>
    </submittedName>
</protein>
<name>S7VGX3_9BACT</name>
<reference evidence="2 3" key="1">
    <citation type="journal article" date="2013" name="Genome Announc.">
        <title>Draft Genome Sequence of Cyclobacterium qasimii Strain M12-11BT, Isolated from Arctic Marine Sediment.</title>
        <authorList>
            <person name="Shivaji S."/>
            <person name="Ara S."/>
            <person name="Singh A."/>
            <person name="Kumar Pinnaka A."/>
        </authorList>
    </citation>
    <scope>NUCLEOTIDE SEQUENCE [LARGE SCALE GENOMIC DNA]</scope>
    <source>
        <strain evidence="2 3">M12-11B</strain>
    </source>
</reference>
<dbReference type="AlphaFoldDB" id="S7VGX3"/>
<keyword evidence="1" id="KW-1133">Transmembrane helix</keyword>
<evidence type="ECO:0000313" key="3">
    <source>
        <dbReference type="Proteomes" id="UP000014974"/>
    </source>
</evidence>
<gene>
    <name evidence="2" type="ORF">ADICYQ_1270</name>
</gene>